<organism evidence="2 3">
    <name type="scientific">Acinetobacter equi</name>
    <dbReference type="NCBI Taxonomy" id="1324350"/>
    <lineage>
        <taxon>Bacteria</taxon>
        <taxon>Pseudomonadati</taxon>
        <taxon>Pseudomonadota</taxon>
        <taxon>Gammaproteobacteria</taxon>
        <taxon>Moraxellales</taxon>
        <taxon>Moraxellaceae</taxon>
        <taxon>Acinetobacter</taxon>
    </lineage>
</organism>
<dbReference type="CDD" id="cd18037">
    <property type="entry name" value="DEXSc_Pif1_like"/>
    <property type="match status" value="1"/>
</dbReference>
<dbReference type="Pfam" id="PF05970">
    <property type="entry name" value="PIF1"/>
    <property type="match status" value="1"/>
</dbReference>
<sequence length="571" mass="64532">MKQETALKLLKAGENVFLTGSAGAGKTYTLNQYINYLKARKVPVAITASTGIAATHMNGMTIHTWAGIGIKDALSEDDLKRMKERKYLKEHLENAQVLIIDEISMLHAKQLNLVNKVLKYFKESDDAFGGIQVIVAGDFFQLPPVGKNDERNRDKFCFMSEAWVEAKFRVCYLTEQHRQGNDYLNDILNAIRSQSIQQEHLQALQQTRHQDIGDTFTRLYTHNMDVDTINLKHLNEIDQDIRQFDAQCDGNEKLIETLKSSVRAPETLVLKKNAKVMFVRNNFDVGYINGSLGEVIGFEDDDEYGCLPKVKLTDGTTLVVEPEIWSVDNEAGKTIASFQQIPLRLAWAITIHKSQGMTLEAAEINLSHTFENGQGYVALSRLKSLEGLRLLGFNEQALELDSLAIKADRRFQELSNEAESKFDTVDLTVQHKAFIRHCGGTLNEVEIERNEKKIAKTGNKTNYAAATLDETRELFESGYEIQDIAVERGLTPATIINHLGRLHKEQGLDISVASPGEEVVEQIRKIYKRLMKRKDSQHFNDDGSIKLRPIVELTSPKMGYDQVRLALLFVE</sequence>
<proteinExistence type="predicted"/>
<dbReference type="GO" id="GO:0006281">
    <property type="term" value="P:DNA repair"/>
    <property type="evidence" value="ECO:0007669"/>
    <property type="project" value="InterPro"/>
</dbReference>
<dbReference type="SUPFAM" id="SSF52540">
    <property type="entry name" value="P-loop containing nucleoside triphosphate hydrolases"/>
    <property type="match status" value="2"/>
</dbReference>
<dbReference type="SMART" id="SM00382">
    <property type="entry name" value="AAA"/>
    <property type="match status" value="1"/>
</dbReference>
<dbReference type="PANTHER" id="PTHR47642">
    <property type="entry name" value="ATP-DEPENDENT DNA HELICASE"/>
    <property type="match status" value="1"/>
</dbReference>
<keyword evidence="2" id="KW-0347">Helicase</keyword>
<reference evidence="2 3" key="1">
    <citation type="journal article" date="2015" name="Int. J. Syst. Evol. Microbiol.">
        <title>Acinetobacter equi sp. nov. isolated from horse faeces.</title>
        <authorList>
            <person name="Poppel M.T."/>
            <person name="Skiebe E."/>
            <person name="Laue M."/>
            <person name="Bergmann H."/>
            <person name="Ebersberger I."/>
            <person name="Garn T."/>
            <person name="Fruth A."/>
            <person name="Baumgardt S."/>
            <person name="Busse H.J."/>
            <person name="Wilharm G."/>
        </authorList>
    </citation>
    <scope>NUCLEOTIDE SEQUENCE [LARGE SCALE GENOMIC DNA]</scope>
    <source>
        <strain evidence="2 3">114</strain>
    </source>
</reference>
<accession>A0A0N9VA47</accession>
<gene>
    <name evidence="2" type="ORF">AOY20_11955</name>
</gene>
<dbReference type="EMBL" id="CP012808">
    <property type="protein sequence ID" value="ALH96188.1"/>
    <property type="molecule type" value="Genomic_DNA"/>
</dbReference>
<dbReference type="PANTHER" id="PTHR47642:SF5">
    <property type="entry name" value="ATP-DEPENDENT DNA HELICASE"/>
    <property type="match status" value="1"/>
</dbReference>
<evidence type="ECO:0000313" key="2">
    <source>
        <dbReference type="EMBL" id="ALH96188.1"/>
    </source>
</evidence>
<dbReference type="GO" id="GO:0003678">
    <property type="term" value="F:DNA helicase activity"/>
    <property type="evidence" value="ECO:0007669"/>
    <property type="project" value="InterPro"/>
</dbReference>
<dbReference type="InterPro" id="IPR051055">
    <property type="entry name" value="PIF1_helicase"/>
</dbReference>
<feature type="domain" description="AAA+ ATPase" evidence="1">
    <location>
        <begin position="12"/>
        <end position="168"/>
    </location>
</feature>
<dbReference type="InterPro" id="IPR010285">
    <property type="entry name" value="DNA_helicase_pif1-like_DEAD"/>
</dbReference>
<name>A0A0N9VA47_9GAMM</name>
<dbReference type="CDD" id="cd18809">
    <property type="entry name" value="SF1_C_RecD"/>
    <property type="match status" value="1"/>
</dbReference>
<dbReference type="STRING" id="1324350.AOY20_11955"/>
<dbReference type="InterPro" id="IPR003593">
    <property type="entry name" value="AAA+_ATPase"/>
</dbReference>
<dbReference type="InterPro" id="IPR027417">
    <property type="entry name" value="P-loop_NTPase"/>
</dbReference>
<dbReference type="InterPro" id="IPR029491">
    <property type="entry name" value="Helicase_HTH"/>
</dbReference>
<protein>
    <submittedName>
        <fullName evidence="2">Helicase</fullName>
    </submittedName>
</protein>
<evidence type="ECO:0000259" key="1">
    <source>
        <dbReference type="SMART" id="SM00382"/>
    </source>
</evidence>
<keyword evidence="3" id="KW-1185">Reference proteome</keyword>
<keyword evidence="2" id="KW-0378">Hydrolase</keyword>
<dbReference type="Gene3D" id="3.40.50.300">
    <property type="entry name" value="P-loop containing nucleotide triphosphate hydrolases"/>
    <property type="match status" value="1"/>
</dbReference>
<dbReference type="Pfam" id="PF14493">
    <property type="entry name" value="HTH_40"/>
    <property type="match status" value="1"/>
</dbReference>
<dbReference type="RefSeq" id="WP_054582071.1">
    <property type="nucleotide sequence ID" value="NZ_CP012808.1"/>
</dbReference>
<dbReference type="OrthoDB" id="9763659at2"/>
<dbReference type="Proteomes" id="UP000064939">
    <property type="component" value="Chromosome"/>
</dbReference>
<dbReference type="GO" id="GO:0000723">
    <property type="term" value="P:telomere maintenance"/>
    <property type="evidence" value="ECO:0007669"/>
    <property type="project" value="InterPro"/>
</dbReference>
<dbReference type="KEGG" id="aei:AOY20_11955"/>
<keyword evidence="2" id="KW-0067">ATP-binding</keyword>
<evidence type="ECO:0000313" key="3">
    <source>
        <dbReference type="Proteomes" id="UP000064939"/>
    </source>
</evidence>
<keyword evidence="2" id="KW-0547">Nucleotide-binding</keyword>
<dbReference type="AlphaFoldDB" id="A0A0N9VA47"/>